<reference evidence="1 2" key="1">
    <citation type="submission" date="2018-06" db="EMBL/GenBank/DDBJ databases">
        <title>Azoarcus communis strain SWub3 genome.</title>
        <authorList>
            <person name="Zorraquino Salvo V."/>
            <person name="Toubiana D."/>
            <person name="Blumwald E."/>
        </authorList>
    </citation>
    <scope>NUCLEOTIDE SEQUENCE [LARGE SCALE GENOMIC DNA]</scope>
    <source>
        <strain evidence="1 2">SWub3</strain>
    </source>
</reference>
<evidence type="ECO:0000313" key="1">
    <source>
        <dbReference type="EMBL" id="PZA16415.1"/>
    </source>
</evidence>
<dbReference type="EMBL" id="QKOE01000007">
    <property type="protein sequence ID" value="PZA16415.1"/>
    <property type="molecule type" value="Genomic_DNA"/>
</dbReference>
<sequence>MYSIWTVNNIYRAYDNMDGINFFSNQFSWLNLFEKAYNFFNVCIIYQLFIRKNLYHCGLLFPMKYFLHLRVKLVPDCILY</sequence>
<name>A0A323UVD3_9RHOO</name>
<comment type="caution">
    <text evidence="1">The sequence shown here is derived from an EMBL/GenBank/DDBJ whole genome shotgun (WGS) entry which is preliminary data.</text>
</comment>
<dbReference type="AlphaFoldDB" id="A0A323UVD3"/>
<organism evidence="1 2">
    <name type="scientific">Parazoarcus communis SWub3 = DSM 12120</name>
    <dbReference type="NCBI Taxonomy" id="1121029"/>
    <lineage>
        <taxon>Bacteria</taxon>
        <taxon>Pseudomonadati</taxon>
        <taxon>Pseudomonadota</taxon>
        <taxon>Betaproteobacteria</taxon>
        <taxon>Rhodocyclales</taxon>
        <taxon>Zoogloeaceae</taxon>
        <taxon>Parazoarcus</taxon>
    </lineage>
</organism>
<dbReference type="Proteomes" id="UP000248259">
    <property type="component" value="Unassembled WGS sequence"/>
</dbReference>
<gene>
    <name evidence="1" type="ORF">DNK49_12250</name>
</gene>
<proteinExistence type="predicted"/>
<protein>
    <submittedName>
        <fullName evidence="1">Uncharacterized protein</fullName>
    </submittedName>
</protein>
<evidence type="ECO:0000313" key="2">
    <source>
        <dbReference type="Proteomes" id="UP000248259"/>
    </source>
</evidence>
<accession>A0A323UVD3</accession>
<keyword evidence="2" id="KW-1185">Reference proteome</keyword>